<evidence type="ECO:0000256" key="1">
    <source>
        <dbReference type="SAM" id="Phobius"/>
    </source>
</evidence>
<evidence type="ECO:0000313" key="2">
    <source>
        <dbReference type="EMBL" id="PVI02034.1"/>
    </source>
</evidence>
<keyword evidence="3" id="KW-1185">Reference proteome</keyword>
<accession>A0A2V1DXJ6</accession>
<keyword evidence="1" id="KW-0812">Transmembrane</keyword>
<dbReference type="Proteomes" id="UP000244855">
    <property type="component" value="Unassembled WGS sequence"/>
</dbReference>
<reference evidence="2 3" key="1">
    <citation type="journal article" date="2018" name="Sci. Rep.">
        <title>Comparative genomics provides insights into the lifestyle and reveals functional heterogeneity of dark septate endophytic fungi.</title>
        <authorList>
            <person name="Knapp D.G."/>
            <person name="Nemeth J.B."/>
            <person name="Barry K."/>
            <person name="Hainaut M."/>
            <person name="Henrissat B."/>
            <person name="Johnson J."/>
            <person name="Kuo A."/>
            <person name="Lim J.H.P."/>
            <person name="Lipzen A."/>
            <person name="Nolan M."/>
            <person name="Ohm R.A."/>
            <person name="Tamas L."/>
            <person name="Grigoriev I.V."/>
            <person name="Spatafora J.W."/>
            <person name="Nagy L.G."/>
            <person name="Kovacs G.M."/>
        </authorList>
    </citation>
    <scope>NUCLEOTIDE SEQUENCE [LARGE SCALE GENOMIC DNA]</scope>
    <source>
        <strain evidence="2 3">DSE2036</strain>
    </source>
</reference>
<keyword evidence="1" id="KW-1133">Transmembrane helix</keyword>
<sequence>MYFGWLPTPLFPSFIARLGLFFCYFCLCLGALPLWLPTAQCTASFHNAGAMLCKPPHVTRWGQVARQVMYMMDELYIHVCTTTTRITAVYILTCTNTIRLHVHGGMSLHQLRYLGTLHFENMQYRLRSEHATTWVD</sequence>
<name>A0A2V1DXJ6_9PLEO</name>
<evidence type="ECO:0000313" key="3">
    <source>
        <dbReference type="Proteomes" id="UP000244855"/>
    </source>
</evidence>
<organism evidence="2 3">
    <name type="scientific">Periconia macrospinosa</name>
    <dbReference type="NCBI Taxonomy" id="97972"/>
    <lineage>
        <taxon>Eukaryota</taxon>
        <taxon>Fungi</taxon>
        <taxon>Dikarya</taxon>
        <taxon>Ascomycota</taxon>
        <taxon>Pezizomycotina</taxon>
        <taxon>Dothideomycetes</taxon>
        <taxon>Pleosporomycetidae</taxon>
        <taxon>Pleosporales</taxon>
        <taxon>Massarineae</taxon>
        <taxon>Periconiaceae</taxon>
        <taxon>Periconia</taxon>
    </lineage>
</organism>
<dbReference type="EMBL" id="KZ805348">
    <property type="protein sequence ID" value="PVI02034.1"/>
    <property type="molecule type" value="Genomic_DNA"/>
</dbReference>
<feature type="transmembrane region" description="Helical" evidence="1">
    <location>
        <begin position="14"/>
        <end position="36"/>
    </location>
</feature>
<gene>
    <name evidence="2" type="ORF">DM02DRAFT_317144</name>
</gene>
<protein>
    <submittedName>
        <fullName evidence="2">Uncharacterized protein</fullName>
    </submittedName>
</protein>
<proteinExistence type="predicted"/>
<dbReference type="AlphaFoldDB" id="A0A2V1DXJ6"/>
<keyword evidence="1" id="KW-0472">Membrane</keyword>